<reference evidence="19 20" key="1">
    <citation type="submission" date="2019-03" db="EMBL/GenBank/DDBJ databases">
        <title>Dyadobacter AR-3-6 sp. nov., isolated from arctic soil.</title>
        <authorList>
            <person name="Chaudhary D.K."/>
        </authorList>
    </citation>
    <scope>NUCLEOTIDE SEQUENCE [LARGE SCALE GENOMIC DNA]</scope>
    <source>
        <strain evidence="19 20">AR-3-6</strain>
    </source>
</reference>
<gene>
    <name evidence="19" type="ORF">E0F88_31445</name>
</gene>
<dbReference type="GO" id="GO:0009279">
    <property type="term" value="C:cell outer membrane"/>
    <property type="evidence" value="ECO:0007669"/>
    <property type="project" value="UniProtKB-SubCell"/>
</dbReference>
<evidence type="ECO:0000256" key="6">
    <source>
        <dbReference type="ARBA" id="ARBA00022692"/>
    </source>
</evidence>
<comment type="caution">
    <text evidence="19">The sequence shown here is derived from an EMBL/GenBank/DDBJ whole genome shotgun (WGS) entry which is preliminary data.</text>
</comment>
<evidence type="ECO:0000256" key="15">
    <source>
        <dbReference type="RuleBase" id="RU003357"/>
    </source>
</evidence>
<keyword evidence="3 14" id="KW-0813">Transport</keyword>
<dbReference type="Gene3D" id="2.170.130.10">
    <property type="entry name" value="TonB-dependent receptor, plug domain"/>
    <property type="match status" value="1"/>
</dbReference>
<evidence type="ECO:0000256" key="2">
    <source>
        <dbReference type="ARBA" id="ARBA00009810"/>
    </source>
</evidence>
<evidence type="ECO:0000256" key="13">
    <source>
        <dbReference type="ARBA" id="ARBA00023237"/>
    </source>
</evidence>
<keyword evidence="8" id="KW-0408">Iron</keyword>
<keyword evidence="16" id="KW-1133">Transmembrane helix</keyword>
<keyword evidence="13 14" id="KW-0998">Cell outer membrane</keyword>
<dbReference type="Gene3D" id="2.60.40.1120">
    <property type="entry name" value="Carboxypeptidase-like, regulatory domain"/>
    <property type="match status" value="1"/>
</dbReference>
<keyword evidence="5" id="KW-0410">Iron transport</keyword>
<dbReference type="Pfam" id="PF13715">
    <property type="entry name" value="CarbopepD_reg_2"/>
    <property type="match status" value="1"/>
</dbReference>
<evidence type="ECO:0000256" key="12">
    <source>
        <dbReference type="ARBA" id="ARBA00023170"/>
    </source>
</evidence>
<organism evidence="19 20">
    <name type="scientific">Dyadobacter psychrotolerans</name>
    <dbReference type="NCBI Taxonomy" id="2541721"/>
    <lineage>
        <taxon>Bacteria</taxon>
        <taxon>Pseudomonadati</taxon>
        <taxon>Bacteroidota</taxon>
        <taxon>Cytophagia</taxon>
        <taxon>Cytophagales</taxon>
        <taxon>Spirosomataceae</taxon>
        <taxon>Dyadobacter</taxon>
    </lineage>
</organism>
<keyword evidence="6 14" id="KW-0812">Transmembrane</keyword>
<evidence type="ECO:0000313" key="19">
    <source>
        <dbReference type="EMBL" id="TDE09003.1"/>
    </source>
</evidence>
<dbReference type="InterPro" id="IPR012910">
    <property type="entry name" value="Plug_dom"/>
</dbReference>
<evidence type="ECO:0000256" key="7">
    <source>
        <dbReference type="ARBA" id="ARBA00022729"/>
    </source>
</evidence>
<dbReference type="InterPro" id="IPR039426">
    <property type="entry name" value="TonB-dep_rcpt-like"/>
</dbReference>
<feature type="transmembrane region" description="Helical" evidence="16">
    <location>
        <begin position="7"/>
        <end position="27"/>
    </location>
</feature>
<dbReference type="Proteomes" id="UP000294850">
    <property type="component" value="Unassembled WGS sequence"/>
</dbReference>
<dbReference type="GO" id="GO:0030246">
    <property type="term" value="F:carbohydrate binding"/>
    <property type="evidence" value="ECO:0007669"/>
    <property type="project" value="InterPro"/>
</dbReference>
<dbReference type="GO" id="GO:0038023">
    <property type="term" value="F:signaling receptor activity"/>
    <property type="evidence" value="ECO:0007669"/>
    <property type="project" value="InterPro"/>
</dbReference>
<dbReference type="SUPFAM" id="SSF56935">
    <property type="entry name" value="Porins"/>
    <property type="match status" value="1"/>
</dbReference>
<accession>A0A4R5DF59</accession>
<dbReference type="InterPro" id="IPR000531">
    <property type="entry name" value="Beta-barrel_TonB"/>
</dbReference>
<evidence type="ECO:0000256" key="8">
    <source>
        <dbReference type="ARBA" id="ARBA00023004"/>
    </source>
</evidence>
<dbReference type="PANTHER" id="PTHR32552:SF68">
    <property type="entry name" value="FERRICHROME OUTER MEMBRANE TRANSPORTER_PHAGE RECEPTOR"/>
    <property type="match status" value="1"/>
</dbReference>
<keyword evidence="12 19" id="KW-0675">Receptor</keyword>
<comment type="subcellular location">
    <subcellularLocation>
        <location evidence="1 14">Cell outer membrane</location>
        <topology evidence="1 14">Multi-pass membrane protein</topology>
    </subcellularLocation>
</comment>
<evidence type="ECO:0000256" key="4">
    <source>
        <dbReference type="ARBA" id="ARBA00022452"/>
    </source>
</evidence>
<dbReference type="Gene3D" id="2.40.170.20">
    <property type="entry name" value="TonB-dependent receptor, beta-barrel domain"/>
    <property type="match status" value="1"/>
</dbReference>
<keyword evidence="11 14" id="KW-0472">Membrane</keyword>
<proteinExistence type="inferred from homology"/>
<protein>
    <submittedName>
        <fullName evidence="19">TonB-dependent receptor</fullName>
    </submittedName>
</protein>
<dbReference type="RefSeq" id="WP_131962410.1">
    <property type="nucleotide sequence ID" value="NZ_SMFL01000022.1"/>
</dbReference>
<dbReference type="GO" id="GO:0015344">
    <property type="term" value="F:siderophore uptake transmembrane transporter activity"/>
    <property type="evidence" value="ECO:0007669"/>
    <property type="project" value="TreeGrafter"/>
</dbReference>
<evidence type="ECO:0000259" key="18">
    <source>
        <dbReference type="Pfam" id="PF07715"/>
    </source>
</evidence>
<dbReference type="Pfam" id="PF07715">
    <property type="entry name" value="Plug"/>
    <property type="match status" value="1"/>
</dbReference>
<evidence type="ECO:0000256" key="1">
    <source>
        <dbReference type="ARBA" id="ARBA00004571"/>
    </source>
</evidence>
<dbReference type="GO" id="GO:0015891">
    <property type="term" value="P:siderophore transport"/>
    <property type="evidence" value="ECO:0007669"/>
    <property type="project" value="InterPro"/>
</dbReference>
<keyword evidence="7" id="KW-0732">Signal</keyword>
<evidence type="ECO:0000256" key="9">
    <source>
        <dbReference type="ARBA" id="ARBA00023065"/>
    </source>
</evidence>
<feature type="domain" description="TonB-dependent receptor plug" evidence="18">
    <location>
        <begin position="136"/>
        <end position="237"/>
    </location>
</feature>
<dbReference type="InterPro" id="IPR036942">
    <property type="entry name" value="Beta-barrel_TonB_sf"/>
</dbReference>
<evidence type="ECO:0000256" key="14">
    <source>
        <dbReference type="PROSITE-ProRule" id="PRU01360"/>
    </source>
</evidence>
<dbReference type="PROSITE" id="PS52016">
    <property type="entry name" value="TONB_DEPENDENT_REC_3"/>
    <property type="match status" value="1"/>
</dbReference>
<evidence type="ECO:0000256" key="3">
    <source>
        <dbReference type="ARBA" id="ARBA00022448"/>
    </source>
</evidence>
<evidence type="ECO:0000259" key="17">
    <source>
        <dbReference type="Pfam" id="PF00593"/>
    </source>
</evidence>
<dbReference type="AlphaFoldDB" id="A0A4R5DF59"/>
<keyword evidence="20" id="KW-1185">Reference proteome</keyword>
<evidence type="ECO:0000313" key="20">
    <source>
        <dbReference type="Proteomes" id="UP000294850"/>
    </source>
</evidence>
<keyword evidence="10 15" id="KW-0798">TonB box</keyword>
<dbReference type="NCBIfam" id="TIGR01783">
    <property type="entry name" value="TonB-siderophor"/>
    <property type="match status" value="1"/>
</dbReference>
<dbReference type="EMBL" id="SMFL01000022">
    <property type="protein sequence ID" value="TDE09003.1"/>
    <property type="molecule type" value="Genomic_DNA"/>
</dbReference>
<comment type="similarity">
    <text evidence="2 14 15">Belongs to the TonB-dependent receptor family.</text>
</comment>
<evidence type="ECO:0000256" key="16">
    <source>
        <dbReference type="SAM" id="Phobius"/>
    </source>
</evidence>
<dbReference type="InterPro" id="IPR013784">
    <property type="entry name" value="Carb-bd-like_fold"/>
</dbReference>
<name>A0A4R5DF59_9BACT</name>
<keyword evidence="9" id="KW-0406">Ion transport</keyword>
<dbReference type="PANTHER" id="PTHR32552">
    <property type="entry name" value="FERRICHROME IRON RECEPTOR-RELATED"/>
    <property type="match status" value="1"/>
</dbReference>
<feature type="domain" description="TonB-dependent receptor-like beta-barrel" evidence="17">
    <location>
        <begin position="346"/>
        <end position="768"/>
    </location>
</feature>
<dbReference type="CDD" id="cd01347">
    <property type="entry name" value="ligand_gated_channel"/>
    <property type="match status" value="1"/>
</dbReference>
<evidence type="ECO:0000256" key="10">
    <source>
        <dbReference type="ARBA" id="ARBA00023077"/>
    </source>
</evidence>
<dbReference type="SUPFAM" id="SSF49452">
    <property type="entry name" value="Starch-binding domain-like"/>
    <property type="match status" value="1"/>
</dbReference>
<evidence type="ECO:0000256" key="5">
    <source>
        <dbReference type="ARBA" id="ARBA00022496"/>
    </source>
</evidence>
<sequence>MIFSNSFINAALRVFFFSIIVPILTFAQNTKGTLAGNITDANGLPVAFASIAFNGLTTTANTDEQGNYLIKADAGNYQITATLIGYHSKELTVTIKGGANTTLSFQMTENPLMIKEMAVWGIRSKSATATRTLIEIEDIPQSIAVIGQKLINQQSAHDLATIVRNISGVTFTGNYSGAGSAQFFNARGFDLNDAQNYRWNGMMIWNWGNNYADNIEQVEFLKGPASILFGDVAPGGVFNFVTKKPLADFAGRAQIKTGSWGLARTSIDLTGPLTKSHNLRFRINASLEKSKSFRDHVSSDNRLIAPAISWNITPKFSLNVESVLRASASTDDAGLVSPDGTIAGLGQLRPSQYLGEPALKYCFGEQSHLLTLNYQLSKSWRVAARGFLARTNNRPFGIWFDQPDLKGDFARRIYGFYQKSKNLATSADAYGTFYTGSVKHQLLIGVDFQSTRYRYTNGGELSLLDSSNIYYSQYGITSINQPAKSPFRPYISIIERTGFYIQDQLMLLGDKLQVLVGVRAGITRQGNHYLQDEISGTDYEGYLDDIVSKKALTPRVGFVYKPRARLSLYASYSKGYEVNSPDIFAKNYKEYALPPATVSSQIEAGTKTELFSNKLGVSLSIFQIDKHNPYGYVYLDPIHPNYDEYNVYYDGHHRSQGIEIDWDGMLLPSLSLTSGASYTQTKVISDPGYPTGNLLPNAPRLAANIWLSYHPFKRNSGFSISSGLFYKDKFFSGIANDPALLIPKSYTWDIGLGYKFKNYEVQINAMNITNQVSYSNPWQFNLFDVRPLRQFIIMLNYRFGKLR</sequence>
<dbReference type="Pfam" id="PF00593">
    <property type="entry name" value="TonB_dep_Rec_b-barrel"/>
    <property type="match status" value="1"/>
</dbReference>
<keyword evidence="4 14" id="KW-1134">Transmembrane beta strand</keyword>
<dbReference type="InterPro" id="IPR010105">
    <property type="entry name" value="TonB_sidphr_rcpt"/>
</dbReference>
<dbReference type="InterPro" id="IPR037066">
    <property type="entry name" value="Plug_dom_sf"/>
</dbReference>
<dbReference type="OrthoDB" id="9758472at2"/>
<evidence type="ECO:0000256" key="11">
    <source>
        <dbReference type="ARBA" id="ARBA00023136"/>
    </source>
</evidence>